<organism evidence="1 2">
    <name type="scientific">Kistimonas scapharcae</name>
    <dbReference type="NCBI Taxonomy" id="1036133"/>
    <lineage>
        <taxon>Bacteria</taxon>
        <taxon>Pseudomonadati</taxon>
        <taxon>Pseudomonadota</taxon>
        <taxon>Gammaproteobacteria</taxon>
        <taxon>Oceanospirillales</taxon>
        <taxon>Endozoicomonadaceae</taxon>
        <taxon>Kistimonas</taxon>
    </lineage>
</organism>
<dbReference type="EMBL" id="BAABFL010000117">
    <property type="protein sequence ID" value="GAA4649058.1"/>
    <property type="molecule type" value="Genomic_DNA"/>
</dbReference>
<dbReference type="InterPro" id="IPR036388">
    <property type="entry name" value="WH-like_DNA-bd_sf"/>
</dbReference>
<proteinExistence type="predicted"/>
<dbReference type="SUPFAM" id="SSF46785">
    <property type="entry name" value="Winged helix' DNA-binding domain"/>
    <property type="match status" value="1"/>
</dbReference>
<evidence type="ECO:0000313" key="1">
    <source>
        <dbReference type="EMBL" id="GAA4649058.1"/>
    </source>
</evidence>
<dbReference type="InterPro" id="IPR036390">
    <property type="entry name" value="WH_DNA-bd_sf"/>
</dbReference>
<keyword evidence="2" id="KW-1185">Reference proteome</keyword>
<gene>
    <name evidence="1" type="ORF">GCM10023116_13320</name>
</gene>
<reference evidence="2" key="1">
    <citation type="journal article" date="2019" name="Int. J. Syst. Evol. Microbiol.">
        <title>The Global Catalogue of Microorganisms (GCM) 10K type strain sequencing project: providing services to taxonomists for standard genome sequencing and annotation.</title>
        <authorList>
            <consortium name="The Broad Institute Genomics Platform"/>
            <consortium name="The Broad Institute Genome Sequencing Center for Infectious Disease"/>
            <person name="Wu L."/>
            <person name="Ma J."/>
        </authorList>
    </citation>
    <scope>NUCLEOTIDE SEQUENCE [LARGE SCALE GENOMIC DNA]</scope>
    <source>
        <strain evidence="2">JCM 17805</strain>
    </source>
</reference>
<dbReference type="Gene3D" id="1.10.10.10">
    <property type="entry name" value="Winged helix-like DNA-binding domain superfamily/Winged helix DNA-binding domain"/>
    <property type="match status" value="1"/>
</dbReference>
<sequence length="105" mass="11844">MADSVAFLARRYPSLDMAKVQILMVIADSPGLSVCDIAQELGEPSHHIQFHVAMLAVGKRGREKHGMGLVYSTRDMFDKRRVNLQLTEQGQRLMRHLKPLTGSKR</sequence>
<protein>
    <recommendedName>
        <fullName evidence="3">MarR family transcriptional regulator</fullName>
    </recommendedName>
</protein>
<comment type="caution">
    <text evidence="1">The sequence shown here is derived from an EMBL/GenBank/DDBJ whole genome shotgun (WGS) entry which is preliminary data.</text>
</comment>
<evidence type="ECO:0000313" key="2">
    <source>
        <dbReference type="Proteomes" id="UP001500604"/>
    </source>
</evidence>
<evidence type="ECO:0008006" key="3">
    <source>
        <dbReference type="Google" id="ProtNLM"/>
    </source>
</evidence>
<dbReference type="RefSeq" id="WP_345194815.1">
    <property type="nucleotide sequence ID" value="NZ_BAABFL010000117.1"/>
</dbReference>
<name>A0ABP8V0V0_9GAMM</name>
<accession>A0ABP8V0V0</accession>
<dbReference type="Proteomes" id="UP001500604">
    <property type="component" value="Unassembled WGS sequence"/>
</dbReference>